<keyword evidence="4" id="KW-0032">Aminotransferase</keyword>
<keyword evidence="4" id="KW-0808">Transferase</keyword>
<dbReference type="GO" id="GO:0008696">
    <property type="term" value="F:4-amino-4-deoxychorismate lyase activity"/>
    <property type="evidence" value="ECO:0007669"/>
    <property type="project" value="UniProtKB-EC"/>
</dbReference>
<keyword evidence="1" id="KW-0315">Glutamine amidotransferase</keyword>
<dbReference type="Pfam" id="PF00117">
    <property type="entry name" value="GATase"/>
    <property type="match status" value="1"/>
</dbReference>
<dbReference type="Pfam" id="PF00425">
    <property type="entry name" value="Chorismate_bind"/>
    <property type="match status" value="1"/>
</dbReference>
<dbReference type="NCBIfam" id="TIGR00566">
    <property type="entry name" value="trpG_papA"/>
    <property type="match status" value="1"/>
</dbReference>
<evidence type="ECO:0000313" key="5">
    <source>
        <dbReference type="Proteomes" id="UP001257739"/>
    </source>
</evidence>
<dbReference type="SUPFAM" id="SSF52317">
    <property type="entry name" value="Class I glutamine amidotransferase-like"/>
    <property type="match status" value="1"/>
</dbReference>
<accession>A0ABU1UKI5</accession>
<dbReference type="Gene3D" id="3.20.10.10">
    <property type="entry name" value="D-amino Acid Aminotransferase, subunit A, domain 2"/>
    <property type="match status" value="1"/>
</dbReference>
<dbReference type="Gene3D" id="3.40.50.880">
    <property type="match status" value="1"/>
</dbReference>
<dbReference type="GO" id="GO:0046820">
    <property type="term" value="F:4-amino-4-deoxychorismate synthase activity"/>
    <property type="evidence" value="ECO:0007669"/>
    <property type="project" value="UniProtKB-EC"/>
</dbReference>
<dbReference type="InterPro" id="IPR043132">
    <property type="entry name" value="BCAT-like_C"/>
</dbReference>
<dbReference type="InterPro" id="IPR001544">
    <property type="entry name" value="Aminotrans_IV"/>
</dbReference>
<dbReference type="InterPro" id="IPR006221">
    <property type="entry name" value="TrpG/PapA_dom"/>
</dbReference>
<dbReference type="PANTHER" id="PTHR11236">
    <property type="entry name" value="AMINOBENZOATE/ANTHRANILATE SYNTHASE"/>
    <property type="match status" value="1"/>
</dbReference>
<dbReference type="PRINTS" id="PR00097">
    <property type="entry name" value="ANTSNTHASEII"/>
</dbReference>
<evidence type="ECO:0000259" key="2">
    <source>
        <dbReference type="Pfam" id="PF00117"/>
    </source>
</evidence>
<dbReference type="EMBL" id="JAVDWH010000001">
    <property type="protein sequence ID" value="MDR7085665.1"/>
    <property type="molecule type" value="Genomic_DNA"/>
</dbReference>
<dbReference type="InterPro" id="IPR029062">
    <property type="entry name" value="Class_I_gatase-like"/>
</dbReference>
<comment type="caution">
    <text evidence="4">The sequence shown here is derived from an EMBL/GenBank/DDBJ whole genome shotgun (WGS) entry which is preliminary data.</text>
</comment>
<keyword evidence="4" id="KW-0456">Lyase</keyword>
<evidence type="ECO:0000313" key="4">
    <source>
        <dbReference type="EMBL" id="MDR7085665.1"/>
    </source>
</evidence>
<dbReference type="InterPro" id="IPR017926">
    <property type="entry name" value="GATASE"/>
</dbReference>
<dbReference type="SUPFAM" id="SSF56752">
    <property type="entry name" value="D-aminoacid aminotransferase-like PLP-dependent enzymes"/>
    <property type="match status" value="1"/>
</dbReference>
<organism evidence="4 5">
    <name type="scientific">Aeromicrobium panaciterrae</name>
    <dbReference type="NCBI Taxonomy" id="363861"/>
    <lineage>
        <taxon>Bacteria</taxon>
        <taxon>Bacillati</taxon>
        <taxon>Actinomycetota</taxon>
        <taxon>Actinomycetes</taxon>
        <taxon>Propionibacteriales</taxon>
        <taxon>Nocardioidaceae</taxon>
        <taxon>Aeromicrobium</taxon>
    </lineage>
</organism>
<sequence length="891" mass="96425">MSWGRKSLAKPPGTEPIRRRLDITLEPLDVLRRFRDRERLVALIGAWHHGEALIAFDPTDVITGDPFNGIDLPPSDGEGFFGGWIGAWGYQLGRLIEELPDVPPRRIQQPDHRIAFYDHVLRLTDGVWWHESLSADVDRDAAIDVILAGAPSESEPYEVGTFEMTPTPQQHQDALRTVLDHIAAGDIFQANLCTRLESPFSGDPLDVFCAGVDALQPAYAAYVSSPEGALASMSPELFLRRTGDEVLTSPIKGTASLDTDPAELVSSAKNRAENIMIVDLMRNDLGRVSVPGSVRVPAITRAERHAVWHLVSDVVGHVSRGVLDSDLLRATFPPGSVTGAPKVRAMEIINELEATGREAYTGSIGHVSASAGLEMNVAIRTFEIADSRIWLGVGGGIVADSTPEGEYAECLVKARPLIEAIGGRLELTAEMPSDEGSAVDIAERVDPTVDVSQGIYDTLLVEDGVVIDIDAHLARLDASVRSVYGTTIRAGLDEAVLRRASGLSGRQRLRIDAVPHDGEVRVTMTSRAIDDDAASWTLEPRTIAGGFGQHKWSDRRVLEHESAPDRDLLLVSEDGAVLETARASVFVVHDDGVHTPPVDDRILPGTARARIIEILRDAGVPVFQRRLTIEDVSRATEVFVANSLRGVVPVRSVEGVGEWSVGRTTEWLRDELWAFWRSPVPRREAPGGSSATEGAKVLFIDNYDSFVYNLVQYVGELGATAEVVRNDAITVDQLVAARERGDFTHLIVSPGPGTPADAGISIEAIRRLGPTTPTLGVCLGHQAIGEVYGATVVRAPEIVHGKPSLVHHDGLGVYAGLPSPLVCARYHSLVIDPATLPDELEATAHTASGILMGVRHRTHPVEGVQMHPESILTARGHEMLQSFLADSRHSE</sequence>
<evidence type="ECO:0000259" key="3">
    <source>
        <dbReference type="Pfam" id="PF00425"/>
    </source>
</evidence>
<dbReference type="InterPro" id="IPR019999">
    <property type="entry name" value="Anth_synth_I-like"/>
</dbReference>
<dbReference type="InterPro" id="IPR005801">
    <property type="entry name" value="ADC_synthase"/>
</dbReference>
<feature type="domain" description="Chorismate-utilising enzyme C-terminal" evidence="3">
    <location>
        <begin position="169"/>
        <end position="413"/>
    </location>
</feature>
<dbReference type="PRINTS" id="PR00096">
    <property type="entry name" value="GATASE"/>
</dbReference>
<proteinExistence type="predicted"/>
<dbReference type="EC" id="4.1.3.38" evidence="4"/>
<dbReference type="SUPFAM" id="SSF56322">
    <property type="entry name" value="ADC synthase"/>
    <property type="match status" value="1"/>
</dbReference>
<dbReference type="Pfam" id="PF01063">
    <property type="entry name" value="Aminotran_4"/>
    <property type="match status" value="1"/>
</dbReference>
<dbReference type="Gene3D" id="3.60.120.10">
    <property type="entry name" value="Anthranilate synthase"/>
    <property type="match status" value="1"/>
</dbReference>
<dbReference type="CDD" id="cd01743">
    <property type="entry name" value="GATase1_Anthranilate_Synthase"/>
    <property type="match status" value="1"/>
</dbReference>
<gene>
    <name evidence="4" type="ORF">J2X11_000504</name>
</gene>
<dbReference type="Proteomes" id="UP001257739">
    <property type="component" value="Unassembled WGS sequence"/>
</dbReference>
<keyword evidence="5" id="KW-1185">Reference proteome</keyword>
<dbReference type="InterPro" id="IPR036038">
    <property type="entry name" value="Aminotransferase-like"/>
</dbReference>
<feature type="domain" description="Glutamine amidotransferase" evidence="2">
    <location>
        <begin position="699"/>
        <end position="885"/>
    </location>
</feature>
<dbReference type="InterPro" id="IPR015890">
    <property type="entry name" value="Chorismate_C"/>
</dbReference>
<dbReference type="EC" id="2.6.1.85" evidence="4"/>
<dbReference type="PANTHER" id="PTHR11236:SF50">
    <property type="entry name" value="AMINODEOXYCHORISMATE SYNTHASE COMPONENT 1"/>
    <property type="match status" value="1"/>
</dbReference>
<name>A0ABU1UKI5_9ACTN</name>
<reference evidence="4 5" key="1">
    <citation type="submission" date="2023-07" db="EMBL/GenBank/DDBJ databases">
        <title>Sorghum-associated microbial communities from plants grown in Nebraska, USA.</title>
        <authorList>
            <person name="Schachtman D."/>
        </authorList>
    </citation>
    <scope>NUCLEOTIDE SEQUENCE [LARGE SCALE GENOMIC DNA]</scope>
    <source>
        <strain evidence="4 5">BE248</strain>
    </source>
</reference>
<evidence type="ECO:0000256" key="1">
    <source>
        <dbReference type="ARBA" id="ARBA00022962"/>
    </source>
</evidence>
<protein>
    <submittedName>
        <fullName evidence="4">Para-aminobenzoate synthetase/4-amino-4-deoxychorismate lyase</fullName>
        <ecNumber evidence="4">2.6.1.85</ecNumber>
        <ecNumber evidence="4">4.1.3.38</ecNumber>
    </submittedName>
</protein>
<dbReference type="PROSITE" id="PS51273">
    <property type="entry name" value="GATASE_TYPE_1"/>
    <property type="match status" value="1"/>
</dbReference>